<evidence type="ECO:0000259" key="2">
    <source>
        <dbReference type="Pfam" id="PF00149"/>
    </source>
</evidence>
<feature type="domain" description="Calcineurin-like phosphoesterase" evidence="2">
    <location>
        <begin position="2"/>
        <end position="197"/>
    </location>
</feature>
<name>A0A517Z394_9PLAN</name>
<protein>
    <submittedName>
        <fullName evidence="3">Putative metallophosphoesterase YhaO</fullName>
    </submittedName>
</protein>
<dbReference type="GO" id="GO:0016787">
    <property type="term" value="F:hydrolase activity"/>
    <property type="evidence" value="ECO:0007669"/>
    <property type="project" value="UniProtKB-KW"/>
</dbReference>
<dbReference type="KEGG" id="mri:Mal4_12670"/>
<gene>
    <name evidence="3" type="primary">yhaO_2</name>
    <name evidence="3" type="ORF">Mal4_12670</name>
</gene>
<organism evidence="3 4">
    <name type="scientific">Maioricimonas rarisocia</name>
    <dbReference type="NCBI Taxonomy" id="2528026"/>
    <lineage>
        <taxon>Bacteria</taxon>
        <taxon>Pseudomonadati</taxon>
        <taxon>Planctomycetota</taxon>
        <taxon>Planctomycetia</taxon>
        <taxon>Planctomycetales</taxon>
        <taxon>Planctomycetaceae</taxon>
        <taxon>Maioricimonas</taxon>
    </lineage>
</organism>
<sequence>MFRFIHAADIHLDSPLRGLEQYEGAPVDEIRSATRRALERLVQLAIEEQVAFVLIAGDLYDGDWTDYNTGLFFNSQMTRLKEAEIPVFLISGNHDAANRMTRSLKLPDNVVMFPHDAPATEVLEEFGVAIHGQSFATQAVTEDLSQSYPPARSGLVNIGVLHTSATGREGHENYAPCTVEGLKTRGYDYWALGHVHTREELNESPHVIFPGNIQGRHIRETGPKGCYLCTVENDRTIVPEFRTLDVFRWELANVDLGGVDSADDLPGVVAESLRACREAADGLPLAVRVELTGETAVHDELLGERERWTNEIRSIALDAGSGAIWVEKVRIRTSPVRVETPVEPAGDDPMGELAEILEGLRTGPAAFETYDIDFRKLPSKLPTDLRELLAVNDPDWCRSIVDEAESLLHHTLRGKAAK</sequence>
<dbReference type="Proteomes" id="UP000320496">
    <property type="component" value="Chromosome"/>
</dbReference>
<dbReference type="CDD" id="cd00840">
    <property type="entry name" value="MPP_Mre11_N"/>
    <property type="match status" value="1"/>
</dbReference>
<dbReference type="InterPro" id="IPR004843">
    <property type="entry name" value="Calcineurin-like_PHP"/>
</dbReference>
<dbReference type="PANTHER" id="PTHR30337">
    <property type="entry name" value="COMPONENT OF ATP-DEPENDENT DSDNA EXONUCLEASE"/>
    <property type="match status" value="1"/>
</dbReference>
<dbReference type="PIRSF" id="PIRSF033091">
    <property type="entry name" value="Pesterase_YhaO"/>
    <property type="match status" value="1"/>
</dbReference>
<accession>A0A517Z394</accession>
<dbReference type="InterPro" id="IPR050535">
    <property type="entry name" value="DNA_Repair-Maintenance_Comp"/>
</dbReference>
<dbReference type="InterPro" id="IPR041796">
    <property type="entry name" value="Mre11_N"/>
</dbReference>
<keyword evidence="1" id="KW-0378">Hydrolase</keyword>
<evidence type="ECO:0000256" key="1">
    <source>
        <dbReference type="ARBA" id="ARBA00022801"/>
    </source>
</evidence>
<dbReference type="InterPro" id="IPR014576">
    <property type="entry name" value="Pesterase_YhaO"/>
</dbReference>
<dbReference type="Pfam" id="PF00149">
    <property type="entry name" value="Metallophos"/>
    <property type="match status" value="1"/>
</dbReference>
<evidence type="ECO:0000313" key="3">
    <source>
        <dbReference type="EMBL" id="QDU36964.1"/>
    </source>
</evidence>
<reference evidence="3 4" key="1">
    <citation type="submission" date="2019-02" db="EMBL/GenBank/DDBJ databases">
        <title>Deep-cultivation of Planctomycetes and their phenomic and genomic characterization uncovers novel biology.</title>
        <authorList>
            <person name="Wiegand S."/>
            <person name="Jogler M."/>
            <person name="Boedeker C."/>
            <person name="Pinto D."/>
            <person name="Vollmers J."/>
            <person name="Rivas-Marin E."/>
            <person name="Kohn T."/>
            <person name="Peeters S.H."/>
            <person name="Heuer A."/>
            <person name="Rast P."/>
            <person name="Oberbeckmann S."/>
            <person name="Bunk B."/>
            <person name="Jeske O."/>
            <person name="Meyerdierks A."/>
            <person name="Storesund J.E."/>
            <person name="Kallscheuer N."/>
            <person name="Luecker S."/>
            <person name="Lage O.M."/>
            <person name="Pohl T."/>
            <person name="Merkel B.J."/>
            <person name="Hornburger P."/>
            <person name="Mueller R.-W."/>
            <person name="Bruemmer F."/>
            <person name="Labrenz M."/>
            <person name="Spormann A.M."/>
            <person name="Op den Camp H."/>
            <person name="Overmann J."/>
            <person name="Amann R."/>
            <person name="Jetten M.S.M."/>
            <person name="Mascher T."/>
            <person name="Medema M.H."/>
            <person name="Devos D.P."/>
            <person name="Kaster A.-K."/>
            <person name="Ovreas L."/>
            <person name="Rohde M."/>
            <person name="Galperin M.Y."/>
            <person name="Jogler C."/>
        </authorList>
    </citation>
    <scope>NUCLEOTIDE SEQUENCE [LARGE SCALE GENOMIC DNA]</scope>
    <source>
        <strain evidence="3 4">Mal4</strain>
    </source>
</reference>
<dbReference type="InterPro" id="IPR029052">
    <property type="entry name" value="Metallo-depent_PP-like"/>
</dbReference>
<dbReference type="PANTHER" id="PTHR30337:SF7">
    <property type="entry name" value="PHOSPHOESTERASE"/>
    <property type="match status" value="1"/>
</dbReference>
<dbReference type="EMBL" id="CP036275">
    <property type="protein sequence ID" value="QDU36964.1"/>
    <property type="molecule type" value="Genomic_DNA"/>
</dbReference>
<dbReference type="Gene3D" id="3.60.21.10">
    <property type="match status" value="1"/>
</dbReference>
<dbReference type="SUPFAM" id="SSF56300">
    <property type="entry name" value="Metallo-dependent phosphatases"/>
    <property type="match status" value="1"/>
</dbReference>
<keyword evidence="4" id="KW-1185">Reference proteome</keyword>
<dbReference type="AlphaFoldDB" id="A0A517Z394"/>
<evidence type="ECO:0000313" key="4">
    <source>
        <dbReference type="Proteomes" id="UP000320496"/>
    </source>
</evidence>
<proteinExistence type="predicted"/>
<dbReference type="OrthoDB" id="9773856at2"/>
<dbReference type="RefSeq" id="WP_145367582.1">
    <property type="nucleotide sequence ID" value="NZ_CP036275.1"/>
</dbReference>